<reference evidence="3" key="1">
    <citation type="submission" date="2014-03" db="EMBL/GenBank/DDBJ databases">
        <title>The Genome Sequence of Puccinia striiformis f. sp. tritici PST-78.</title>
        <authorList>
            <consortium name="The Broad Institute Genome Sequencing Platform"/>
            <person name="Cuomo C."/>
            <person name="Hulbert S."/>
            <person name="Chen X."/>
            <person name="Walker B."/>
            <person name="Young S.K."/>
            <person name="Zeng Q."/>
            <person name="Gargeya S."/>
            <person name="Fitzgerald M."/>
            <person name="Haas B."/>
            <person name="Abouelleil A."/>
            <person name="Alvarado L."/>
            <person name="Arachchi H.M."/>
            <person name="Berlin A.M."/>
            <person name="Chapman S.B."/>
            <person name="Goldberg J."/>
            <person name="Griggs A."/>
            <person name="Gujja S."/>
            <person name="Hansen M."/>
            <person name="Howarth C."/>
            <person name="Imamovic A."/>
            <person name="Larimer J."/>
            <person name="McCowan C."/>
            <person name="Montmayeur A."/>
            <person name="Murphy C."/>
            <person name="Neiman D."/>
            <person name="Pearson M."/>
            <person name="Priest M."/>
            <person name="Roberts A."/>
            <person name="Saif S."/>
            <person name="Shea T."/>
            <person name="Sisk P."/>
            <person name="Sykes S."/>
            <person name="Wortman J."/>
            <person name="Nusbaum C."/>
            <person name="Birren B."/>
        </authorList>
    </citation>
    <scope>NUCLEOTIDE SEQUENCE [LARGE SCALE GENOMIC DNA]</scope>
    <source>
        <strain evidence="3">race PST-78</strain>
    </source>
</reference>
<evidence type="ECO:0000313" key="2">
    <source>
        <dbReference type="EMBL" id="KNE95137.1"/>
    </source>
</evidence>
<dbReference type="STRING" id="1165861.A0A0L0V782"/>
<comment type="caution">
    <text evidence="2">The sequence shown here is derived from an EMBL/GenBank/DDBJ whole genome shotgun (WGS) entry which is preliminary data.</text>
</comment>
<dbReference type="AlphaFoldDB" id="A0A0L0V782"/>
<evidence type="ECO:0000313" key="3">
    <source>
        <dbReference type="Proteomes" id="UP000054564"/>
    </source>
</evidence>
<dbReference type="EMBL" id="AJIL01000102">
    <property type="protein sequence ID" value="KNE95137.1"/>
    <property type="molecule type" value="Genomic_DNA"/>
</dbReference>
<proteinExistence type="predicted"/>
<organism evidence="2 3">
    <name type="scientific">Puccinia striiformis f. sp. tritici PST-78</name>
    <dbReference type="NCBI Taxonomy" id="1165861"/>
    <lineage>
        <taxon>Eukaryota</taxon>
        <taxon>Fungi</taxon>
        <taxon>Dikarya</taxon>
        <taxon>Basidiomycota</taxon>
        <taxon>Pucciniomycotina</taxon>
        <taxon>Pucciniomycetes</taxon>
        <taxon>Pucciniales</taxon>
        <taxon>Pucciniaceae</taxon>
        <taxon>Puccinia</taxon>
    </lineage>
</organism>
<protein>
    <submittedName>
        <fullName evidence="2">Uncharacterized protein</fullName>
    </submittedName>
</protein>
<keyword evidence="3" id="KW-1185">Reference proteome</keyword>
<gene>
    <name evidence="2" type="ORF">PSTG_11505</name>
</gene>
<sequence length="454" mass="51267">MGKTKPETGDDTDLRKALEICKNLQALKMTPKEFMITFLTSKNSNLVSRRRLWTIDNRHVRSLHLVRCIRDRFEDTVEGEQWWAELIQSVLADPFFTQAIRVLTQNNQRLEHSSNGHWQSSQTAKPEFFSEAAKIRQESTLIKDKMPFLYGILMGTLEEGVTPNIEEEEDTVNTPGDFLAPSKQAEGKPERAEAEDLSEAPQGPSGTLHPPANIRGTAPGEGRVHFKPLGKDQRKWCDRESEQLPSQAGDDQLEADSHRGVEDSVDNLDIEEKVHMASVENRTMMLHGTWGYVQLPCKSLLDTLDTLDHSELNMAVYQNAIKDIPTMSINPNLFMPSREAEDHYYSRISTEPPVLDQISCEIPSIFMLKLMDESDNSAEGIGQLGGSHNMWNITQVILTTHLGDPSNKKDVGVWQYLEALGIPHEKVTQKKDFTLMLQQMELVNEAQCTITQGV</sequence>
<feature type="region of interest" description="Disordered" evidence="1">
    <location>
        <begin position="168"/>
        <end position="258"/>
    </location>
</feature>
<feature type="compositionally biased region" description="Basic and acidic residues" evidence="1">
    <location>
        <begin position="185"/>
        <end position="194"/>
    </location>
</feature>
<feature type="compositionally biased region" description="Basic and acidic residues" evidence="1">
    <location>
        <begin position="229"/>
        <end position="242"/>
    </location>
</feature>
<accession>A0A0L0V782</accession>
<name>A0A0L0V782_9BASI</name>
<dbReference type="Proteomes" id="UP000054564">
    <property type="component" value="Unassembled WGS sequence"/>
</dbReference>
<evidence type="ECO:0000256" key="1">
    <source>
        <dbReference type="SAM" id="MobiDB-lite"/>
    </source>
</evidence>